<dbReference type="PATRIC" id="fig|1618994.3.peg.773"/>
<dbReference type="PANTHER" id="PTHR10344">
    <property type="entry name" value="THYMIDYLATE KINASE"/>
    <property type="match status" value="1"/>
</dbReference>
<dbReference type="GO" id="GO:0006233">
    <property type="term" value="P:dTDP biosynthetic process"/>
    <property type="evidence" value="ECO:0007669"/>
    <property type="project" value="TreeGrafter"/>
</dbReference>
<accession>A0A0G1Q773</accession>
<dbReference type="PANTHER" id="PTHR10344:SF4">
    <property type="entry name" value="UMP-CMP KINASE 2, MITOCHONDRIAL"/>
    <property type="match status" value="1"/>
</dbReference>
<protein>
    <submittedName>
        <fullName evidence="5">Thymidylate kinase</fullName>
    </submittedName>
</protein>
<keyword evidence="5" id="KW-0808">Transferase</keyword>
<dbReference type="CDD" id="cd01672">
    <property type="entry name" value="TMPK"/>
    <property type="match status" value="1"/>
</dbReference>
<dbReference type="Gene3D" id="3.40.50.300">
    <property type="entry name" value="P-loop containing nucleotide triphosphate hydrolases"/>
    <property type="match status" value="1"/>
</dbReference>
<dbReference type="InterPro" id="IPR039430">
    <property type="entry name" value="Thymidylate_kin-like_dom"/>
</dbReference>
<dbReference type="EMBL" id="LCMS01000012">
    <property type="protein sequence ID" value="KKU40662.1"/>
    <property type="molecule type" value="Genomic_DNA"/>
</dbReference>
<evidence type="ECO:0000313" key="6">
    <source>
        <dbReference type="Proteomes" id="UP000034795"/>
    </source>
</evidence>
<dbReference type="SUPFAM" id="SSF52540">
    <property type="entry name" value="P-loop containing nucleoside triphosphate hydrolases"/>
    <property type="match status" value="1"/>
</dbReference>
<keyword evidence="5" id="KW-0418">Kinase</keyword>
<dbReference type="GO" id="GO:0005829">
    <property type="term" value="C:cytosol"/>
    <property type="evidence" value="ECO:0007669"/>
    <property type="project" value="TreeGrafter"/>
</dbReference>
<dbReference type="AlphaFoldDB" id="A0A0G1Q773"/>
<feature type="domain" description="Thymidylate kinase-like" evidence="4">
    <location>
        <begin position="11"/>
        <end position="207"/>
    </location>
</feature>
<organism evidence="5 6">
    <name type="scientific">Candidatus Uhrbacteria bacterium GW2011_GWE2_46_68</name>
    <dbReference type="NCBI Taxonomy" id="1618994"/>
    <lineage>
        <taxon>Bacteria</taxon>
        <taxon>Candidatus Uhriibacteriota</taxon>
    </lineage>
</organism>
<dbReference type="GO" id="GO:0006235">
    <property type="term" value="P:dTTP biosynthetic process"/>
    <property type="evidence" value="ECO:0007669"/>
    <property type="project" value="TreeGrafter"/>
</dbReference>
<dbReference type="InterPro" id="IPR027417">
    <property type="entry name" value="P-loop_NTPase"/>
</dbReference>
<evidence type="ECO:0000259" key="4">
    <source>
        <dbReference type="Pfam" id="PF02223"/>
    </source>
</evidence>
<dbReference type="Proteomes" id="UP000034795">
    <property type="component" value="Unassembled WGS sequence"/>
</dbReference>
<name>A0A0G1Q773_9BACT</name>
<comment type="caution">
    <text evidence="5">The sequence shown here is derived from an EMBL/GenBank/DDBJ whole genome shotgun (WGS) entry which is preliminary data.</text>
</comment>
<dbReference type="Pfam" id="PF02223">
    <property type="entry name" value="Thymidylate_kin"/>
    <property type="match status" value="1"/>
</dbReference>
<dbReference type="GO" id="GO:0006227">
    <property type="term" value="P:dUDP biosynthetic process"/>
    <property type="evidence" value="ECO:0007669"/>
    <property type="project" value="TreeGrafter"/>
</dbReference>
<evidence type="ECO:0000256" key="1">
    <source>
        <dbReference type="ARBA" id="ARBA00009776"/>
    </source>
</evidence>
<reference evidence="5 6" key="1">
    <citation type="journal article" date="2015" name="Nature">
        <title>rRNA introns, odd ribosomes, and small enigmatic genomes across a large radiation of phyla.</title>
        <authorList>
            <person name="Brown C.T."/>
            <person name="Hug L.A."/>
            <person name="Thomas B.C."/>
            <person name="Sharon I."/>
            <person name="Castelle C.J."/>
            <person name="Singh A."/>
            <person name="Wilkins M.J."/>
            <person name="Williams K.H."/>
            <person name="Banfield J.F."/>
        </authorList>
    </citation>
    <scope>NUCLEOTIDE SEQUENCE [LARGE SCALE GENOMIC DNA]</scope>
</reference>
<keyword evidence="2" id="KW-0547">Nucleotide-binding</keyword>
<dbReference type="STRING" id="1618994.UX57_C0012G0011"/>
<sequence>MTMPQGHLFVIDGTDGSGKATQTELLVARMQKEGYPVETISFPQYGKKSAGPVEIYLSGAYGAAQEVGPYRASILYAVDRYDASFQMHAWLAAGTHVIADRYVGSNMGHQGGKITDPLERKTFFDWELEIEHEFFGIPRPALNLVLFVPPEISLQLARERTTASGYKHTGDKDIHEENEDHIRAASEAYLDLTKHYDNFLLIPCTQEGRMKTREEIHELIWQTIQPYLAH</sequence>
<keyword evidence="3" id="KW-0067">ATP-binding</keyword>
<evidence type="ECO:0000256" key="3">
    <source>
        <dbReference type="ARBA" id="ARBA00022840"/>
    </source>
</evidence>
<dbReference type="GO" id="GO:0005524">
    <property type="term" value="F:ATP binding"/>
    <property type="evidence" value="ECO:0007669"/>
    <property type="project" value="UniProtKB-KW"/>
</dbReference>
<dbReference type="GO" id="GO:0004798">
    <property type="term" value="F:dTMP kinase activity"/>
    <property type="evidence" value="ECO:0007669"/>
    <property type="project" value="TreeGrafter"/>
</dbReference>
<proteinExistence type="inferred from homology"/>
<gene>
    <name evidence="5" type="ORF">UX57_C0012G0011</name>
</gene>
<evidence type="ECO:0000313" key="5">
    <source>
        <dbReference type="EMBL" id="KKU40662.1"/>
    </source>
</evidence>
<comment type="similarity">
    <text evidence="1">Belongs to the thymidylate kinase family.</text>
</comment>
<evidence type="ECO:0000256" key="2">
    <source>
        <dbReference type="ARBA" id="ARBA00022741"/>
    </source>
</evidence>